<dbReference type="EMBL" id="BSXS01001769">
    <property type="protein sequence ID" value="GME77189.1"/>
    <property type="molecule type" value="Genomic_DNA"/>
</dbReference>
<evidence type="ECO:0000313" key="1">
    <source>
        <dbReference type="EMBL" id="GME77189.1"/>
    </source>
</evidence>
<sequence length="350" mass="40034">MSDWSKIPKDFYTNLGQSGLKISRVVFGCMSFGSKKWGDWVIEDKKEVFAILKKAYDEGIRTYDTADMYSNGQSEVLLGDFLKEYKIKRDKVVILTKCSLICDPDTPDFMVARSGQYPAHEYINSQGLSRKHIFDAARASVERLGTYIDVLQIHRFDHETPMEETMEALHDVVKEGLTRYIGASTMKAYEFVQLQSVAEKHGWTKFISMQNHFNLLYREEDREMNEYCKKTGVGIIPWSPNAGGALSRPLEKMFDTTRAKAGNFIILGLEHLEDNEKEIIKRVGELAEKHKVSMTSVSIAYVLWKGYNPIVGFNKPLRVDDAVDGLKLKLTDEEVKNLEEPYKVKAPKFV</sequence>
<accession>A0ACB5SYW7</accession>
<keyword evidence="2" id="KW-1185">Reference proteome</keyword>
<dbReference type="Proteomes" id="UP001165064">
    <property type="component" value="Unassembled WGS sequence"/>
</dbReference>
<organism evidence="1 2">
    <name type="scientific">Ambrosiozyma monospora</name>
    <name type="common">Yeast</name>
    <name type="synonym">Endomycopsis monosporus</name>
    <dbReference type="NCBI Taxonomy" id="43982"/>
    <lineage>
        <taxon>Eukaryota</taxon>
        <taxon>Fungi</taxon>
        <taxon>Dikarya</taxon>
        <taxon>Ascomycota</taxon>
        <taxon>Saccharomycotina</taxon>
        <taxon>Pichiomycetes</taxon>
        <taxon>Pichiales</taxon>
        <taxon>Pichiaceae</taxon>
        <taxon>Ambrosiozyma</taxon>
    </lineage>
</organism>
<proteinExistence type="predicted"/>
<comment type="caution">
    <text evidence="1">The sequence shown here is derived from an EMBL/GenBank/DDBJ whole genome shotgun (WGS) entry which is preliminary data.</text>
</comment>
<protein>
    <submittedName>
        <fullName evidence="1">Unnamed protein product</fullName>
    </submittedName>
</protein>
<gene>
    <name evidence="1" type="ORF">Amon02_000292800</name>
</gene>
<evidence type="ECO:0000313" key="2">
    <source>
        <dbReference type="Proteomes" id="UP001165064"/>
    </source>
</evidence>
<reference evidence="1" key="1">
    <citation type="submission" date="2023-04" db="EMBL/GenBank/DDBJ databases">
        <title>Ambrosiozyma monospora NBRC 10751.</title>
        <authorList>
            <person name="Ichikawa N."/>
            <person name="Sato H."/>
            <person name="Tonouchi N."/>
        </authorList>
    </citation>
    <scope>NUCLEOTIDE SEQUENCE</scope>
    <source>
        <strain evidence="1">NBRC 10751</strain>
    </source>
</reference>
<name>A0ACB5SYW7_AMBMO</name>